<dbReference type="Gene3D" id="2.70.70.10">
    <property type="entry name" value="Glucose Permease (Domain IIA)"/>
    <property type="match status" value="1"/>
</dbReference>
<evidence type="ECO:0000256" key="5">
    <source>
        <dbReference type="ARBA" id="ARBA00024361"/>
    </source>
</evidence>
<keyword evidence="7" id="KW-1185">Reference proteome</keyword>
<dbReference type="InterPro" id="IPR008663">
    <property type="entry name" value="LECT2"/>
</dbReference>
<evidence type="ECO:0000256" key="2">
    <source>
        <dbReference type="ARBA" id="ARBA00022729"/>
    </source>
</evidence>
<evidence type="ECO:0000256" key="1">
    <source>
        <dbReference type="ARBA" id="ARBA00022723"/>
    </source>
</evidence>
<reference evidence="6 7" key="1">
    <citation type="submission" date="2019-04" db="EMBL/GenBank/DDBJ databases">
        <title>Chromosome genome assembly for Takifugu flavidus.</title>
        <authorList>
            <person name="Xiao S."/>
        </authorList>
    </citation>
    <scope>NUCLEOTIDE SEQUENCE [LARGE SCALE GENOMIC DNA]</scope>
    <source>
        <strain evidence="6">HTHZ2018</strain>
        <tissue evidence="6">Muscle</tissue>
    </source>
</reference>
<dbReference type="EMBL" id="RHFK02000006">
    <property type="protein sequence ID" value="TWW75135.1"/>
    <property type="molecule type" value="Genomic_DNA"/>
</dbReference>
<sequence length="134" mass="14201">MDPEDTKALHEALTSQGQVSPSAVQMLLGGNDQHRTVDLACDHNSVVKAPFSGSLAGPVSHSHSDGSHHHGVTLLNDEHCVHIFNIQALRSTGPVTQGEPLGQLAPLQEAFQDTSPHLKLQMCDGSDPSPFLGL</sequence>
<proteinExistence type="inferred from homology"/>
<evidence type="ECO:0000256" key="3">
    <source>
        <dbReference type="ARBA" id="ARBA00022833"/>
    </source>
</evidence>
<dbReference type="GO" id="GO:0046872">
    <property type="term" value="F:metal ion binding"/>
    <property type="evidence" value="ECO:0007669"/>
    <property type="project" value="UniProtKB-KW"/>
</dbReference>
<evidence type="ECO:0000256" key="4">
    <source>
        <dbReference type="ARBA" id="ARBA00023157"/>
    </source>
</evidence>
<organism evidence="6 7">
    <name type="scientific">Takifugu flavidus</name>
    <name type="common">sansaifugu</name>
    <dbReference type="NCBI Taxonomy" id="433684"/>
    <lineage>
        <taxon>Eukaryota</taxon>
        <taxon>Metazoa</taxon>
        <taxon>Chordata</taxon>
        <taxon>Craniata</taxon>
        <taxon>Vertebrata</taxon>
        <taxon>Euteleostomi</taxon>
        <taxon>Actinopterygii</taxon>
        <taxon>Neopterygii</taxon>
        <taxon>Teleostei</taxon>
        <taxon>Neoteleostei</taxon>
        <taxon>Acanthomorphata</taxon>
        <taxon>Eupercaria</taxon>
        <taxon>Tetraodontiformes</taxon>
        <taxon>Tetradontoidea</taxon>
        <taxon>Tetraodontidae</taxon>
        <taxon>Takifugu</taxon>
    </lineage>
</organism>
<dbReference type="PANTHER" id="PTHR11329:SF0">
    <property type="entry name" value="LEUKOCYTE CELL-DERIVED CHEMOTAXIN-2"/>
    <property type="match status" value="1"/>
</dbReference>
<gene>
    <name evidence="6" type="ORF">D4764_14G0011380</name>
</gene>
<keyword evidence="3" id="KW-0862">Zinc</keyword>
<dbReference type="Proteomes" id="UP000324091">
    <property type="component" value="Chromosome 14"/>
</dbReference>
<keyword evidence="2" id="KW-0732">Signal</keyword>
<evidence type="ECO:0000313" key="7">
    <source>
        <dbReference type="Proteomes" id="UP000324091"/>
    </source>
</evidence>
<comment type="similarity">
    <text evidence="5">Belongs to the LECT2/MIM-1 family.</text>
</comment>
<protein>
    <submittedName>
        <fullName evidence="6">Myeloid protein 1 p33</fullName>
    </submittedName>
</protein>
<dbReference type="InterPro" id="IPR011055">
    <property type="entry name" value="Dup_hybrid_motif"/>
</dbReference>
<evidence type="ECO:0000313" key="6">
    <source>
        <dbReference type="EMBL" id="TWW75135.1"/>
    </source>
</evidence>
<dbReference type="AlphaFoldDB" id="A0A5C6P6T5"/>
<keyword evidence="4" id="KW-1015">Disulfide bond</keyword>
<name>A0A5C6P6T5_9TELE</name>
<accession>A0A5C6P6T5</accession>
<keyword evidence="1" id="KW-0479">Metal-binding</keyword>
<comment type="caution">
    <text evidence="6">The sequence shown here is derived from an EMBL/GenBank/DDBJ whole genome shotgun (WGS) entry which is preliminary data.</text>
</comment>
<dbReference type="PANTHER" id="PTHR11329">
    <property type="entry name" value="LEUKOCYTE CELL-DERIVED CHEMOTAXIN 2"/>
    <property type="match status" value="1"/>
</dbReference>